<evidence type="ECO:0000313" key="3">
    <source>
        <dbReference type="Proteomes" id="UP000054893"/>
    </source>
</evidence>
<keyword evidence="1" id="KW-1277">Toxin-antitoxin system</keyword>
<accession>A0A158HV37</accession>
<dbReference type="AlphaFoldDB" id="A0A158HV37"/>
<dbReference type="OrthoDB" id="121597at2"/>
<reference evidence="2 3" key="1">
    <citation type="submission" date="2016-01" db="EMBL/GenBank/DDBJ databases">
        <authorList>
            <person name="Oliw E.H."/>
        </authorList>
    </citation>
    <scope>NUCLEOTIDE SEQUENCE [LARGE SCALE GENOMIC DNA]</scope>
    <source>
        <strain evidence="2">LMG 22029</strain>
    </source>
</reference>
<dbReference type="EMBL" id="FCOC02000021">
    <property type="protein sequence ID" value="SAL48245.1"/>
    <property type="molecule type" value="Genomic_DNA"/>
</dbReference>
<sequence>MTFEIRFTGSAADDLDRLYDFLLTRDPQDLALAERALRAVRAGIATLRTSPFTCRKAQSHLPFLRELIIPFGSSGYVALFEIDDADTVTILAVRHQREDDYH</sequence>
<dbReference type="InterPro" id="IPR007712">
    <property type="entry name" value="RelE/ParE_toxin"/>
</dbReference>
<gene>
    <name evidence="2" type="ORF">AWB64_05073</name>
</gene>
<proteinExistence type="predicted"/>
<organism evidence="2 3">
    <name type="scientific">Caballeronia sordidicola</name>
    <name type="common">Burkholderia sordidicola</name>
    <dbReference type="NCBI Taxonomy" id="196367"/>
    <lineage>
        <taxon>Bacteria</taxon>
        <taxon>Pseudomonadati</taxon>
        <taxon>Pseudomonadota</taxon>
        <taxon>Betaproteobacteria</taxon>
        <taxon>Burkholderiales</taxon>
        <taxon>Burkholderiaceae</taxon>
        <taxon>Caballeronia</taxon>
    </lineage>
</organism>
<evidence type="ECO:0000256" key="1">
    <source>
        <dbReference type="ARBA" id="ARBA00022649"/>
    </source>
</evidence>
<dbReference type="Gene3D" id="3.30.2310.20">
    <property type="entry name" value="RelE-like"/>
    <property type="match status" value="1"/>
</dbReference>
<dbReference type="Proteomes" id="UP000054893">
    <property type="component" value="Unassembled WGS sequence"/>
</dbReference>
<dbReference type="RefSeq" id="WP_060858113.1">
    <property type="nucleotide sequence ID" value="NZ_FCOC02000021.1"/>
</dbReference>
<name>A0A158HV37_CABSO</name>
<dbReference type="Pfam" id="PF05016">
    <property type="entry name" value="ParE_toxin"/>
    <property type="match status" value="1"/>
</dbReference>
<dbReference type="InterPro" id="IPR035093">
    <property type="entry name" value="RelE/ParE_toxin_dom_sf"/>
</dbReference>
<evidence type="ECO:0000313" key="2">
    <source>
        <dbReference type="EMBL" id="SAL48245.1"/>
    </source>
</evidence>
<protein>
    <submittedName>
        <fullName evidence="2">Plasmid stabilization system protein</fullName>
    </submittedName>
</protein>